<dbReference type="EMBL" id="QZCH01000001">
    <property type="protein sequence ID" value="RJG51262.1"/>
    <property type="molecule type" value="Genomic_DNA"/>
</dbReference>
<dbReference type="Pfam" id="PF00160">
    <property type="entry name" value="Pro_isomerase"/>
    <property type="match status" value="1"/>
</dbReference>
<feature type="domain" description="PPIase cyclophilin-type" evidence="5">
    <location>
        <begin position="32"/>
        <end position="184"/>
    </location>
</feature>
<organism evidence="6 7">
    <name type="scientific">Motilimonas pumila</name>
    <dbReference type="NCBI Taxonomy" id="2303987"/>
    <lineage>
        <taxon>Bacteria</taxon>
        <taxon>Pseudomonadati</taxon>
        <taxon>Pseudomonadota</taxon>
        <taxon>Gammaproteobacteria</taxon>
        <taxon>Alteromonadales</taxon>
        <taxon>Alteromonadales genera incertae sedis</taxon>
        <taxon>Motilimonas</taxon>
    </lineage>
</organism>
<reference evidence="6 7" key="1">
    <citation type="submission" date="2018-09" db="EMBL/GenBank/DDBJ databases">
        <authorList>
            <person name="Wang F."/>
        </authorList>
    </citation>
    <scope>NUCLEOTIDE SEQUENCE [LARGE SCALE GENOMIC DNA]</scope>
    <source>
        <strain evidence="6 7">PLHSC7-2</strain>
    </source>
</reference>
<dbReference type="PRINTS" id="PR00153">
    <property type="entry name" value="CSAPPISMRASE"/>
</dbReference>
<evidence type="ECO:0000256" key="3">
    <source>
        <dbReference type="ARBA" id="ARBA00023235"/>
    </source>
</evidence>
<evidence type="ECO:0000313" key="7">
    <source>
        <dbReference type="Proteomes" id="UP000283255"/>
    </source>
</evidence>
<dbReference type="EC" id="5.2.1.8" evidence="4"/>
<sequence>MRIAQLLTLISCLFIGSAMAANPQIKIATNQGDIELELYQDKAPTSVKNFLSYVEKDGFKNTVFHRVIKGFMIQGGGFDIDYQRVATGAPIVNEAKNGLSNDRGTIAMARTAIPDSATRQFFINHKDNPNLNYGRSDGYAVFGKVTKGMDVVDKIANTRTSTNSKLPGMRDIPVEQVVITEISVLPVEEK</sequence>
<keyword evidence="7" id="KW-1185">Reference proteome</keyword>
<proteinExistence type="inferred from homology"/>
<protein>
    <recommendedName>
        <fullName evidence="4">Peptidyl-prolyl cis-trans isomerase</fullName>
        <shortName evidence="4">PPIase</shortName>
        <ecNumber evidence="4">5.2.1.8</ecNumber>
    </recommendedName>
</protein>
<dbReference type="GO" id="GO:0006457">
    <property type="term" value="P:protein folding"/>
    <property type="evidence" value="ECO:0007669"/>
    <property type="project" value="InterPro"/>
</dbReference>
<dbReference type="PROSITE" id="PS00170">
    <property type="entry name" value="CSA_PPIASE_1"/>
    <property type="match status" value="1"/>
</dbReference>
<comment type="similarity">
    <text evidence="1 4">Belongs to the cyclophilin-type PPIase family.</text>
</comment>
<reference evidence="6 7" key="2">
    <citation type="submission" date="2019-01" db="EMBL/GenBank/DDBJ databases">
        <title>Motilimonas pumilus sp. nov., isolated from the gut of sea cucumber (Apostichopus japonicus).</title>
        <authorList>
            <person name="Wang F.-Q."/>
            <person name="Ren L.-H."/>
            <person name="Lin Y.-W."/>
            <person name="Sun G.-H."/>
            <person name="Du Z.-J."/>
            <person name="Zhao J.-X."/>
            <person name="Liu X.-J."/>
            <person name="Liu L.-J."/>
        </authorList>
    </citation>
    <scope>NUCLEOTIDE SEQUENCE [LARGE SCALE GENOMIC DNA]</scope>
    <source>
        <strain evidence="6 7">PLHSC7-2</strain>
    </source>
</reference>
<dbReference type="InterPro" id="IPR020892">
    <property type="entry name" value="Cyclophilin-type_PPIase_CS"/>
</dbReference>
<dbReference type="Gene3D" id="2.40.100.10">
    <property type="entry name" value="Cyclophilin-like"/>
    <property type="match status" value="1"/>
</dbReference>
<dbReference type="InterPro" id="IPR044665">
    <property type="entry name" value="E_coli_cyclophilin_A-like"/>
</dbReference>
<comment type="function">
    <text evidence="4">PPIases accelerate the folding of proteins. It catalyzes the cis-trans isomerization of proline imidic peptide bonds in oligopeptides.</text>
</comment>
<dbReference type="PANTHER" id="PTHR43246">
    <property type="entry name" value="PEPTIDYL-PROLYL CIS-TRANS ISOMERASE CYP38, CHLOROPLASTIC"/>
    <property type="match status" value="1"/>
</dbReference>
<comment type="catalytic activity">
    <reaction evidence="4">
        <text>[protein]-peptidylproline (omega=180) = [protein]-peptidylproline (omega=0)</text>
        <dbReference type="Rhea" id="RHEA:16237"/>
        <dbReference type="Rhea" id="RHEA-COMP:10747"/>
        <dbReference type="Rhea" id="RHEA-COMP:10748"/>
        <dbReference type="ChEBI" id="CHEBI:83833"/>
        <dbReference type="ChEBI" id="CHEBI:83834"/>
        <dbReference type="EC" id="5.2.1.8"/>
    </reaction>
</comment>
<keyword evidence="2 4" id="KW-0697">Rotamase</keyword>
<evidence type="ECO:0000313" key="6">
    <source>
        <dbReference type="EMBL" id="RJG51262.1"/>
    </source>
</evidence>
<dbReference type="PROSITE" id="PS50072">
    <property type="entry name" value="CSA_PPIASE_2"/>
    <property type="match status" value="1"/>
</dbReference>
<evidence type="ECO:0000259" key="5">
    <source>
        <dbReference type="PROSITE" id="PS50072"/>
    </source>
</evidence>
<dbReference type="OrthoDB" id="9807797at2"/>
<dbReference type="GO" id="GO:0003755">
    <property type="term" value="F:peptidyl-prolyl cis-trans isomerase activity"/>
    <property type="evidence" value="ECO:0007669"/>
    <property type="project" value="UniProtKB-UniRule"/>
</dbReference>
<feature type="signal peptide" evidence="4">
    <location>
        <begin position="1"/>
        <end position="20"/>
    </location>
</feature>
<comment type="caution">
    <text evidence="6">The sequence shown here is derived from an EMBL/GenBank/DDBJ whole genome shotgun (WGS) entry which is preliminary data.</text>
</comment>
<keyword evidence="4" id="KW-0732">Signal</keyword>
<evidence type="ECO:0000256" key="1">
    <source>
        <dbReference type="ARBA" id="ARBA00007365"/>
    </source>
</evidence>
<feature type="chain" id="PRO_5018807358" description="Peptidyl-prolyl cis-trans isomerase" evidence="4">
    <location>
        <begin position="21"/>
        <end position="190"/>
    </location>
</feature>
<name>A0A418YJV0_9GAMM</name>
<accession>A0A418YJV0</accession>
<gene>
    <name evidence="6" type="ORF">D1Z90_00565</name>
</gene>
<dbReference type="AlphaFoldDB" id="A0A418YJV0"/>
<evidence type="ECO:0000256" key="4">
    <source>
        <dbReference type="RuleBase" id="RU363019"/>
    </source>
</evidence>
<keyword evidence="3 4" id="KW-0413">Isomerase</keyword>
<dbReference type="SUPFAM" id="SSF50891">
    <property type="entry name" value="Cyclophilin-like"/>
    <property type="match status" value="1"/>
</dbReference>
<dbReference type="InterPro" id="IPR002130">
    <property type="entry name" value="Cyclophilin-type_PPIase_dom"/>
</dbReference>
<evidence type="ECO:0000256" key="2">
    <source>
        <dbReference type="ARBA" id="ARBA00023110"/>
    </source>
</evidence>
<dbReference type="Proteomes" id="UP000283255">
    <property type="component" value="Unassembled WGS sequence"/>
</dbReference>
<dbReference type="InterPro" id="IPR029000">
    <property type="entry name" value="Cyclophilin-like_dom_sf"/>
</dbReference>